<dbReference type="Proteomes" id="UP000886845">
    <property type="component" value="Unassembled WGS sequence"/>
</dbReference>
<evidence type="ECO:0008006" key="4">
    <source>
        <dbReference type="Google" id="ProtNLM"/>
    </source>
</evidence>
<dbReference type="AlphaFoldDB" id="A0A9D1NNW1"/>
<comment type="caution">
    <text evidence="2">The sequence shown here is derived from an EMBL/GenBank/DDBJ whole genome shotgun (WGS) entry which is preliminary data.</text>
</comment>
<evidence type="ECO:0000313" key="3">
    <source>
        <dbReference type="Proteomes" id="UP000886845"/>
    </source>
</evidence>
<sequence>MGFESGSLSFHAFYLSKPFEPGDVERFAARPLPPIKTLVGDQPLHGWAGPLHALDGDLTEAHCWRGDWLWLAHVTARKAVPPSFLRATLLAELEVERRARDVEILPRAAKTEVRERVTEALLRDAQPTFASMECAVDLRNQRLLASALNDASIQLLCPFFRETTGVMPVLCCPESAAYRLRGVDANALEQLPLTPNPDVQPSPDNALGAEFLTWLFHRWERESAVFDLDGQRCGLMFEGPLTVSSDDAPGCHETLLRNGTPLDSPEFGIALWNGKRLRRAKLTLTRGDWVVTATVDAQDFAFRSLKIVTPKGDSAPAPGAEPDALQGMPSLNRPGAKPPADPADPKRKLEVDERLDRAAFYVDAFLHLYGEFLAIREDPVAWRAALAPIREWVAHRAGREP</sequence>
<reference evidence="2" key="2">
    <citation type="journal article" date="2021" name="PeerJ">
        <title>Extensive microbial diversity within the chicken gut microbiome revealed by metagenomics and culture.</title>
        <authorList>
            <person name="Gilroy R."/>
            <person name="Ravi A."/>
            <person name="Getino M."/>
            <person name="Pursley I."/>
            <person name="Horton D.L."/>
            <person name="Alikhan N.F."/>
            <person name="Baker D."/>
            <person name="Gharbi K."/>
            <person name="Hall N."/>
            <person name="Watson M."/>
            <person name="Adriaenssens E.M."/>
            <person name="Foster-Nyarko E."/>
            <person name="Jarju S."/>
            <person name="Secka A."/>
            <person name="Antonio M."/>
            <person name="Oren A."/>
            <person name="Chaudhuri R.R."/>
            <person name="La Ragione R."/>
            <person name="Hildebrand F."/>
            <person name="Pallen M.J."/>
        </authorList>
    </citation>
    <scope>NUCLEOTIDE SEQUENCE</scope>
    <source>
        <strain evidence="2">35461</strain>
    </source>
</reference>
<protein>
    <recommendedName>
        <fullName evidence="4">Recombination-associated protein RdgC</fullName>
    </recommendedName>
</protein>
<proteinExistence type="predicted"/>
<evidence type="ECO:0000256" key="1">
    <source>
        <dbReference type="SAM" id="MobiDB-lite"/>
    </source>
</evidence>
<gene>
    <name evidence="2" type="ORF">IAC79_07105</name>
</gene>
<accession>A0A9D1NNW1</accession>
<reference evidence="2" key="1">
    <citation type="submission" date="2020-10" db="EMBL/GenBank/DDBJ databases">
        <authorList>
            <person name="Gilroy R."/>
        </authorList>
    </citation>
    <scope>NUCLEOTIDE SEQUENCE</scope>
    <source>
        <strain evidence="2">35461</strain>
    </source>
</reference>
<evidence type="ECO:0000313" key="2">
    <source>
        <dbReference type="EMBL" id="HIV09863.1"/>
    </source>
</evidence>
<name>A0A9D1NNW1_9BACT</name>
<organism evidence="2 3">
    <name type="scientific">Candidatus Spyradenecus faecavium</name>
    <dbReference type="NCBI Taxonomy" id="2840947"/>
    <lineage>
        <taxon>Bacteria</taxon>
        <taxon>Pseudomonadati</taxon>
        <taxon>Lentisphaerota</taxon>
        <taxon>Lentisphaeria</taxon>
        <taxon>Lentisphaerales</taxon>
        <taxon>Lentisphaeraceae</taxon>
        <taxon>Lentisphaeraceae incertae sedis</taxon>
        <taxon>Candidatus Spyradenecus</taxon>
    </lineage>
</organism>
<dbReference type="EMBL" id="DVOR01000228">
    <property type="protein sequence ID" value="HIV09863.1"/>
    <property type="molecule type" value="Genomic_DNA"/>
</dbReference>
<feature type="region of interest" description="Disordered" evidence="1">
    <location>
        <begin position="311"/>
        <end position="348"/>
    </location>
</feature>